<accession>Q8TND4</accession>
<proteinExistence type="predicted"/>
<evidence type="ECO:0000313" key="1">
    <source>
        <dbReference type="EMBL" id="AAM05744.1"/>
    </source>
</evidence>
<protein>
    <submittedName>
        <fullName evidence="1">Uncharacterized protein</fullName>
    </submittedName>
</protein>
<reference evidence="1 2" key="1">
    <citation type="journal article" date="2002" name="Genome Res.">
        <title>The genome of Methanosarcina acetivorans reveals extensive metabolic and physiological diversity.</title>
        <authorList>
            <person name="Galagan J.E."/>
            <person name="Nusbaum C."/>
            <person name="Roy A."/>
            <person name="Endrizzi M.G."/>
            <person name="Macdonald P."/>
            <person name="FitzHugh W."/>
            <person name="Calvo S."/>
            <person name="Engels R."/>
            <person name="Smirnov S."/>
            <person name="Atnoor D."/>
            <person name="Brown A."/>
            <person name="Allen N."/>
            <person name="Naylor J."/>
            <person name="Stange-Thomann N."/>
            <person name="DeArellano K."/>
            <person name="Johnson R."/>
            <person name="Linton L."/>
            <person name="McEwan P."/>
            <person name="McKernan K."/>
            <person name="Talamas J."/>
            <person name="Tirrell A."/>
            <person name="Ye W."/>
            <person name="Zimmer A."/>
            <person name="Barber R.D."/>
            <person name="Cann I."/>
            <person name="Graham D.E."/>
            <person name="Grahame D.A."/>
            <person name="Guss A."/>
            <person name="Hedderich R."/>
            <person name="Ingram-Smith C."/>
            <person name="Kuettner C.H."/>
            <person name="Krzycki J.A."/>
            <person name="Leigh J.A."/>
            <person name="Li W."/>
            <person name="Liu J."/>
            <person name="Mukhopadhyay B."/>
            <person name="Reeve J.N."/>
            <person name="Smith K."/>
            <person name="Springer T.A."/>
            <person name="Umayam L.A."/>
            <person name="White O."/>
            <person name="White R.H."/>
            <person name="de Macario E.C."/>
            <person name="Ferry J.G."/>
            <person name="Jarrell K.F."/>
            <person name="Jing H."/>
            <person name="Macario A.J.L."/>
            <person name="Paulsen I."/>
            <person name="Pritchett M."/>
            <person name="Sowers K.R."/>
            <person name="Swanson R.V."/>
            <person name="Zinder S.H."/>
            <person name="Lander E."/>
            <person name="Metcalf W.W."/>
            <person name="Birren B."/>
        </authorList>
    </citation>
    <scope>NUCLEOTIDE SEQUENCE [LARGE SCALE GENOMIC DNA]</scope>
    <source>
        <strain evidence="2">ATCC 35395 / DSM 2834 / JCM 12185 / C2A</strain>
    </source>
</reference>
<dbReference type="KEGG" id="mac:MA_2355"/>
<keyword evidence="2" id="KW-1185">Reference proteome</keyword>
<dbReference type="Proteomes" id="UP000002487">
    <property type="component" value="Chromosome"/>
</dbReference>
<evidence type="ECO:0000313" key="2">
    <source>
        <dbReference type="Proteomes" id="UP000002487"/>
    </source>
</evidence>
<dbReference type="EMBL" id="AE010299">
    <property type="protein sequence ID" value="AAM05744.1"/>
    <property type="molecule type" value="Genomic_DNA"/>
</dbReference>
<sequence>MNEMIKNRGIRMFRECGTSWHGPNKRYQVEIGKDVNRFFDENSRDIEIEIDGNTYYSHLPNSFFSKCRHLRTAYDNDKKKGMNYLHEWIDKNEVKVAKLEIVEKPIKYKLTKIE</sequence>
<gene>
    <name evidence="1" type="ordered locus">MA_2355</name>
</gene>
<organism evidence="1 2">
    <name type="scientific">Methanosarcina acetivorans (strain ATCC 35395 / DSM 2834 / JCM 12185 / C2A)</name>
    <dbReference type="NCBI Taxonomy" id="188937"/>
    <lineage>
        <taxon>Archaea</taxon>
        <taxon>Methanobacteriati</taxon>
        <taxon>Methanobacteriota</taxon>
        <taxon>Stenosarchaea group</taxon>
        <taxon>Methanomicrobia</taxon>
        <taxon>Methanosarcinales</taxon>
        <taxon>Methanosarcinaceae</taxon>
        <taxon>Methanosarcina</taxon>
    </lineage>
</organism>
<dbReference type="GeneID" id="1474244"/>
<dbReference type="RefSeq" id="WP_011022330.1">
    <property type="nucleotide sequence ID" value="NC_003552.1"/>
</dbReference>
<dbReference type="EnsemblBacteria" id="AAM05744">
    <property type="protein sequence ID" value="AAM05744"/>
    <property type="gene ID" value="MA_2355"/>
</dbReference>
<dbReference type="HOGENOM" id="CLU_2115458_0_0_2"/>
<dbReference type="OrthoDB" id="374021at2157"/>
<name>Q8TND4_METAC</name>
<dbReference type="AlphaFoldDB" id="Q8TND4"/>
<dbReference type="InParanoid" id="Q8TND4"/>